<reference evidence="1" key="1">
    <citation type="submission" date="2023-07" db="EMBL/GenBank/DDBJ databases">
        <title>Sorghum-associated microbial communities from plants grown in Nebraska, USA.</title>
        <authorList>
            <person name="Schachtman D."/>
        </authorList>
    </citation>
    <scope>NUCLEOTIDE SEQUENCE</scope>
    <source>
        <strain evidence="1">2697</strain>
    </source>
</reference>
<gene>
    <name evidence="1" type="ORF">J2X78_002889</name>
</gene>
<dbReference type="Proteomes" id="UP001246858">
    <property type="component" value="Unassembled WGS sequence"/>
</dbReference>
<proteinExistence type="predicted"/>
<evidence type="ECO:0000313" key="1">
    <source>
        <dbReference type="EMBL" id="MDR6784324.1"/>
    </source>
</evidence>
<organism evidence="1 2">
    <name type="scientific">Pedobacter africanus</name>
    <dbReference type="NCBI Taxonomy" id="151894"/>
    <lineage>
        <taxon>Bacteria</taxon>
        <taxon>Pseudomonadati</taxon>
        <taxon>Bacteroidota</taxon>
        <taxon>Sphingobacteriia</taxon>
        <taxon>Sphingobacteriales</taxon>
        <taxon>Sphingobacteriaceae</taxon>
        <taxon>Pedobacter</taxon>
    </lineage>
</organism>
<sequence length="197" mass="23075">MNNYESFTDQQLIVLMKQGNHAAFNEIYKRHSPKVFYQVNQMLRDQEAAKDLVQELFITIWTKARNIKEDTRLGGYLYIAAQNRVFKLIQQGKLKDDYLQSLAEFTAEMSFDASQPHDERELQALIDMEINKLPAKMKQVFELSRKEHLSYHEIAQQLDISDNTVRKQVSNALKILRDKLAPHAPEAMIFMMLLRRG</sequence>
<accession>A0ACC6KYJ1</accession>
<evidence type="ECO:0000313" key="2">
    <source>
        <dbReference type="Proteomes" id="UP001246858"/>
    </source>
</evidence>
<dbReference type="EMBL" id="JAVDTF010000002">
    <property type="protein sequence ID" value="MDR6784324.1"/>
    <property type="molecule type" value="Genomic_DNA"/>
</dbReference>
<name>A0ACC6KYJ1_9SPHI</name>
<comment type="caution">
    <text evidence="1">The sequence shown here is derived from an EMBL/GenBank/DDBJ whole genome shotgun (WGS) entry which is preliminary data.</text>
</comment>
<protein>
    <submittedName>
        <fullName evidence="1">RNA polymerase sigma-70 factor (ECF subfamily)</fullName>
    </submittedName>
</protein>
<keyword evidence="2" id="KW-1185">Reference proteome</keyword>